<gene>
    <name evidence="1" type="primary">murI</name>
    <name evidence="1" type="ORF">rsdtw13_39030</name>
</gene>
<evidence type="ECO:0000313" key="2">
    <source>
        <dbReference type="Proteomes" id="UP001058074"/>
    </source>
</evidence>
<protein>
    <submittedName>
        <fullName evidence="1">Glutamate racemase</fullName>
    </submittedName>
</protein>
<sequence>MKLEDLRNMPIGFFDSGVGGLSVMRKAIELLPKENLIYYGDSLNAPYGVKSVEEAKRLTFNAVEFLLDKKAKAIVIACNTATSVAIKDLRSKYKDIPIIGIEPAVKPAVEHHKRGKVVIMATQLTLSEDKFNNLLNTCNQEVDIVPMPCSGLVEFVEKGILEGNELKEFLENKFRPYKDDIIETIVLGCTHYPFIKETLRKIVGPSVNIIDGSEGTVRQLIRKLDEKSLLKEEDGRKIEIYNSLNTKEVIDLSYSLIK</sequence>
<evidence type="ECO:0000313" key="1">
    <source>
        <dbReference type="EMBL" id="GKX68645.1"/>
    </source>
</evidence>
<dbReference type="Proteomes" id="UP001058074">
    <property type="component" value="Unassembled WGS sequence"/>
</dbReference>
<dbReference type="EMBL" id="BROD01000001">
    <property type="protein sequence ID" value="GKX68645.1"/>
    <property type="molecule type" value="Genomic_DNA"/>
</dbReference>
<organism evidence="1 2">
    <name type="scientific">Inconstantimicrobium mannanitabidum</name>
    <dbReference type="NCBI Taxonomy" id="1604901"/>
    <lineage>
        <taxon>Bacteria</taxon>
        <taxon>Bacillati</taxon>
        <taxon>Bacillota</taxon>
        <taxon>Clostridia</taxon>
        <taxon>Eubacteriales</taxon>
        <taxon>Clostridiaceae</taxon>
        <taxon>Inconstantimicrobium</taxon>
    </lineage>
</organism>
<proteinExistence type="predicted"/>
<name>A0ACB5RHS3_9CLOT</name>
<comment type="caution">
    <text evidence="1">The sequence shown here is derived from an EMBL/GenBank/DDBJ whole genome shotgun (WGS) entry which is preliminary data.</text>
</comment>
<reference evidence="1" key="1">
    <citation type="journal article" date="2025" name="Int. J. Syst. Evol. Microbiol.">
        <title>Inconstantimicrobium mannanitabidum sp. nov., a novel member of the family Clostridiaceae isolated from anoxic soil under the treatment of reductive soil disinfestation.</title>
        <authorList>
            <person name="Ueki A."/>
            <person name="Tonouchi A."/>
            <person name="Honma S."/>
            <person name="Kaku N."/>
            <person name="Ueki K."/>
        </authorList>
    </citation>
    <scope>NUCLEOTIDE SEQUENCE</scope>
    <source>
        <strain evidence="1">TW13</strain>
    </source>
</reference>
<accession>A0ACB5RHS3</accession>
<keyword evidence="2" id="KW-1185">Reference proteome</keyword>